<dbReference type="GO" id="GO:0005886">
    <property type="term" value="C:plasma membrane"/>
    <property type="evidence" value="ECO:0007669"/>
    <property type="project" value="UniProtKB-SubCell"/>
</dbReference>
<dbReference type="AlphaFoldDB" id="A0A6B0YRE5"/>
<evidence type="ECO:0000256" key="4">
    <source>
        <dbReference type="ARBA" id="ARBA00022692"/>
    </source>
</evidence>
<dbReference type="Gene3D" id="1.10.3720.10">
    <property type="entry name" value="MetI-like"/>
    <property type="match status" value="1"/>
</dbReference>
<dbReference type="Pfam" id="PF12911">
    <property type="entry name" value="OppC_N"/>
    <property type="match status" value="1"/>
</dbReference>
<name>A0A6B0YRE5_9CHLR</name>
<dbReference type="InterPro" id="IPR035906">
    <property type="entry name" value="MetI-like_sf"/>
</dbReference>
<evidence type="ECO:0000256" key="2">
    <source>
        <dbReference type="ARBA" id="ARBA00022448"/>
    </source>
</evidence>
<evidence type="ECO:0000256" key="1">
    <source>
        <dbReference type="ARBA" id="ARBA00004651"/>
    </source>
</evidence>
<dbReference type="InterPro" id="IPR000515">
    <property type="entry name" value="MetI-like"/>
</dbReference>
<dbReference type="Pfam" id="PF00528">
    <property type="entry name" value="BPD_transp_1"/>
    <property type="match status" value="1"/>
</dbReference>
<dbReference type="EMBL" id="VXRG01000074">
    <property type="protein sequence ID" value="MXY93590.1"/>
    <property type="molecule type" value="Genomic_DNA"/>
</dbReference>
<feature type="transmembrane region" description="Helical" evidence="7">
    <location>
        <begin position="35"/>
        <end position="56"/>
    </location>
</feature>
<dbReference type="SUPFAM" id="SSF161098">
    <property type="entry name" value="MetI-like"/>
    <property type="match status" value="1"/>
</dbReference>
<keyword evidence="4 7" id="KW-0812">Transmembrane</keyword>
<keyword evidence="6 7" id="KW-0472">Membrane</keyword>
<dbReference type="InterPro" id="IPR050366">
    <property type="entry name" value="BP-dependent_transpt_permease"/>
</dbReference>
<feature type="transmembrane region" description="Helical" evidence="7">
    <location>
        <begin position="144"/>
        <end position="163"/>
    </location>
</feature>
<evidence type="ECO:0000256" key="3">
    <source>
        <dbReference type="ARBA" id="ARBA00022475"/>
    </source>
</evidence>
<evidence type="ECO:0000313" key="9">
    <source>
        <dbReference type="EMBL" id="MXY93590.1"/>
    </source>
</evidence>
<evidence type="ECO:0000256" key="5">
    <source>
        <dbReference type="ARBA" id="ARBA00022989"/>
    </source>
</evidence>
<proteinExistence type="inferred from homology"/>
<keyword evidence="3" id="KW-1003">Cell membrane</keyword>
<dbReference type="GO" id="GO:0055085">
    <property type="term" value="P:transmembrane transport"/>
    <property type="evidence" value="ECO:0007669"/>
    <property type="project" value="InterPro"/>
</dbReference>
<feature type="transmembrane region" description="Helical" evidence="7">
    <location>
        <begin position="240"/>
        <end position="268"/>
    </location>
</feature>
<dbReference type="CDD" id="cd06261">
    <property type="entry name" value="TM_PBP2"/>
    <property type="match status" value="1"/>
</dbReference>
<feature type="domain" description="ABC transmembrane type-1" evidence="8">
    <location>
        <begin position="96"/>
        <end position="309"/>
    </location>
</feature>
<accession>A0A6B0YRE5</accession>
<dbReference type="PROSITE" id="PS50928">
    <property type="entry name" value="ABC_TM1"/>
    <property type="match status" value="1"/>
</dbReference>
<organism evidence="9">
    <name type="scientific">Caldilineaceae bacterium SB0664_bin_27</name>
    <dbReference type="NCBI Taxonomy" id="2605260"/>
    <lineage>
        <taxon>Bacteria</taxon>
        <taxon>Bacillati</taxon>
        <taxon>Chloroflexota</taxon>
        <taxon>Caldilineae</taxon>
        <taxon>Caldilineales</taxon>
        <taxon>Caldilineaceae</taxon>
    </lineage>
</organism>
<evidence type="ECO:0000256" key="7">
    <source>
        <dbReference type="RuleBase" id="RU363032"/>
    </source>
</evidence>
<feature type="transmembrane region" description="Helical" evidence="7">
    <location>
        <begin position="289"/>
        <end position="308"/>
    </location>
</feature>
<reference evidence="9" key="1">
    <citation type="submission" date="2019-09" db="EMBL/GenBank/DDBJ databases">
        <title>Characterisation of the sponge microbiome using genome-centric metagenomics.</title>
        <authorList>
            <person name="Engelberts J.P."/>
            <person name="Robbins S.J."/>
            <person name="De Goeij J.M."/>
            <person name="Aranda M."/>
            <person name="Bell S.C."/>
            <person name="Webster N.S."/>
        </authorList>
    </citation>
    <scope>NUCLEOTIDE SEQUENCE</scope>
    <source>
        <strain evidence="9">SB0664_bin_27</strain>
    </source>
</reference>
<keyword evidence="5 7" id="KW-1133">Transmembrane helix</keyword>
<feature type="transmembrane region" description="Helical" evidence="7">
    <location>
        <begin position="183"/>
        <end position="202"/>
    </location>
</feature>
<dbReference type="PANTHER" id="PTHR43386">
    <property type="entry name" value="OLIGOPEPTIDE TRANSPORT SYSTEM PERMEASE PROTEIN APPC"/>
    <property type="match status" value="1"/>
</dbReference>
<dbReference type="InterPro" id="IPR025966">
    <property type="entry name" value="OppC_N"/>
</dbReference>
<protein>
    <submittedName>
        <fullName evidence="9">ABC transporter permease</fullName>
    </submittedName>
</protein>
<gene>
    <name evidence="9" type="ORF">F4Y42_09095</name>
</gene>
<sequence length="323" mass="35064">MTTQEITATGDIEIAEASRTNLWRDAVARLAANRLAVVAILPIVLLFFIAAFGPFLTPYDFLAQDFTARLASPSSEHWLGTDELGRDVFSRILYGARTAVSVGLVSTAISLIVGLVMGSLAGYLGGRVDMLVVWLTDMTRSMPALLLAIVINLTLKVPLEAWMEQMYLATKNGFFRQTMWVDLVLVFGALALIQWPGYARLIRGQILSIRSRNYVLAARALGMPTGRILTRYVIPNAMGPLIVAVSAGMGGAMVLESAFSFLGVGVQLPIPSWGKMISDGLRMWQTHPHLLVGPAVMMAVITVSFAWLGDGLNDALNPRQWGG</sequence>
<feature type="transmembrane region" description="Helical" evidence="7">
    <location>
        <begin position="99"/>
        <end position="124"/>
    </location>
</feature>
<comment type="subcellular location">
    <subcellularLocation>
        <location evidence="1 7">Cell membrane</location>
        <topology evidence="1 7">Multi-pass membrane protein</topology>
    </subcellularLocation>
</comment>
<evidence type="ECO:0000259" key="8">
    <source>
        <dbReference type="PROSITE" id="PS50928"/>
    </source>
</evidence>
<keyword evidence="2 7" id="KW-0813">Transport</keyword>
<evidence type="ECO:0000256" key="6">
    <source>
        <dbReference type="ARBA" id="ARBA00023136"/>
    </source>
</evidence>
<dbReference type="PANTHER" id="PTHR43386:SF1">
    <property type="entry name" value="D,D-DIPEPTIDE TRANSPORT SYSTEM PERMEASE PROTEIN DDPC-RELATED"/>
    <property type="match status" value="1"/>
</dbReference>
<comment type="similarity">
    <text evidence="7">Belongs to the binding-protein-dependent transport system permease family.</text>
</comment>
<comment type="caution">
    <text evidence="9">The sequence shown here is derived from an EMBL/GenBank/DDBJ whole genome shotgun (WGS) entry which is preliminary data.</text>
</comment>